<dbReference type="SUPFAM" id="SSF52540">
    <property type="entry name" value="P-loop containing nucleoside triphosphate hydrolases"/>
    <property type="match status" value="1"/>
</dbReference>
<evidence type="ECO:0000259" key="5">
    <source>
        <dbReference type="PROSITE" id="PS50949"/>
    </source>
</evidence>
<dbReference type="PANTHER" id="PTHR46577:SF1">
    <property type="entry name" value="HTH-TYPE TRANSCRIPTIONAL REGULATORY PROTEIN GABR"/>
    <property type="match status" value="1"/>
</dbReference>
<organism evidence="6 7">
    <name type="scientific">Nocardia veterana</name>
    <dbReference type="NCBI Taxonomy" id="132249"/>
    <lineage>
        <taxon>Bacteria</taxon>
        <taxon>Bacillati</taxon>
        <taxon>Actinomycetota</taxon>
        <taxon>Actinomycetes</taxon>
        <taxon>Mycobacteriales</taxon>
        <taxon>Nocardiaceae</taxon>
        <taxon>Nocardia</taxon>
    </lineage>
</organism>
<comment type="caution">
    <text evidence="6">The sequence shown here is derived from an EMBL/GenBank/DDBJ whole genome shotgun (WGS) entry which is preliminary data.</text>
</comment>
<dbReference type="CDD" id="cd07377">
    <property type="entry name" value="WHTH_GntR"/>
    <property type="match status" value="1"/>
</dbReference>
<proteinExistence type="predicted"/>
<dbReference type="Gene3D" id="1.10.10.10">
    <property type="entry name" value="Winged helix-like DNA-binding domain superfamily/Winged helix DNA-binding domain"/>
    <property type="match status" value="1"/>
</dbReference>
<keyword evidence="1" id="KW-0663">Pyridoxal phosphate</keyword>
<gene>
    <name evidence="6" type="ORF">HGA07_30540</name>
</gene>
<feature type="domain" description="HTH gntR-type" evidence="5">
    <location>
        <begin position="1"/>
        <end position="63"/>
    </location>
</feature>
<keyword evidence="7" id="KW-1185">Reference proteome</keyword>
<name>A0A7X6M652_9NOCA</name>
<dbReference type="AlphaFoldDB" id="A0A7X6M652"/>
<dbReference type="Gene3D" id="3.40.50.300">
    <property type="entry name" value="P-loop containing nucleotide triphosphate hydrolases"/>
    <property type="match status" value="1"/>
</dbReference>
<dbReference type="PRINTS" id="PR00035">
    <property type="entry name" value="HTHGNTR"/>
</dbReference>
<dbReference type="EMBL" id="JAAXPE010000078">
    <property type="protein sequence ID" value="NKY89907.1"/>
    <property type="molecule type" value="Genomic_DNA"/>
</dbReference>
<dbReference type="PROSITE" id="PS50949">
    <property type="entry name" value="HTH_GNTR"/>
    <property type="match status" value="1"/>
</dbReference>
<evidence type="ECO:0000256" key="2">
    <source>
        <dbReference type="ARBA" id="ARBA00023015"/>
    </source>
</evidence>
<evidence type="ECO:0000313" key="7">
    <source>
        <dbReference type="Proteomes" id="UP000523447"/>
    </source>
</evidence>
<evidence type="ECO:0000256" key="4">
    <source>
        <dbReference type="ARBA" id="ARBA00023163"/>
    </source>
</evidence>
<dbReference type="GO" id="GO:0003677">
    <property type="term" value="F:DNA binding"/>
    <property type="evidence" value="ECO:0007669"/>
    <property type="project" value="UniProtKB-KW"/>
</dbReference>
<dbReference type="SMART" id="SM00345">
    <property type="entry name" value="HTH_GNTR"/>
    <property type="match status" value="1"/>
</dbReference>
<dbReference type="InterPro" id="IPR036390">
    <property type="entry name" value="WH_DNA-bd_sf"/>
</dbReference>
<reference evidence="6 7" key="1">
    <citation type="submission" date="2020-04" db="EMBL/GenBank/DDBJ databases">
        <title>MicrobeNet Type strains.</title>
        <authorList>
            <person name="Nicholson A.C."/>
        </authorList>
    </citation>
    <scope>NUCLEOTIDE SEQUENCE [LARGE SCALE GENOMIC DNA]</scope>
    <source>
        <strain evidence="6 7">DSM 44445</strain>
    </source>
</reference>
<dbReference type="InterPro" id="IPR036388">
    <property type="entry name" value="WH-like_DNA-bd_sf"/>
</dbReference>
<evidence type="ECO:0000256" key="1">
    <source>
        <dbReference type="ARBA" id="ARBA00022898"/>
    </source>
</evidence>
<dbReference type="InterPro" id="IPR051446">
    <property type="entry name" value="HTH_trans_reg/aminotransferase"/>
</dbReference>
<keyword evidence="2" id="KW-0805">Transcription regulation</keyword>
<dbReference type="InterPro" id="IPR027417">
    <property type="entry name" value="P-loop_NTPase"/>
</dbReference>
<keyword evidence="4" id="KW-0804">Transcription</keyword>
<keyword evidence="3" id="KW-0238">DNA-binding</keyword>
<dbReference type="Pfam" id="PF13671">
    <property type="entry name" value="AAA_33"/>
    <property type="match status" value="1"/>
</dbReference>
<protein>
    <submittedName>
        <fullName evidence="6">AAA family ATPase</fullName>
    </submittedName>
</protein>
<dbReference type="PANTHER" id="PTHR46577">
    <property type="entry name" value="HTH-TYPE TRANSCRIPTIONAL REGULATORY PROTEIN GABR"/>
    <property type="match status" value="1"/>
</dbReference>
<dbReference type="SUPFAM" id="SSF46785">
    <property type="entry name" value="Winged helix' DNA-binding domain"/>
    <property type="match status" value="1"/>
</dbReference>
<sequence length="272" mass="30676">MAHAIRNEIEAGRLRDGQRLPSTRELANQWKASQLTITKAMEQLAADGYVSSKDRSGRVVTTPTSVALTLAAPLRPVRPRVVYVGGYAGSGKSEFARTLARETGWALLDKDTISRPIIEPALEDLGSSFEDRESDLYKTRIRPREYEALTAVVDDNIECGTSVIATAPFILEFNDQSWIDHTFARAAVNNAEVTIVWVRCALDTMLMYLRRRGAARDTWKLTHWDEYTSGVDLEYRPLADHVVVHNDPDSEPLREQARRLLDSFRRDNLSES</sequence>
<evidence type="ECO:0000313" key="6">
    <source>
        <dbReference type="EMBL" id="NKY89907.1"/>
    </source>
</evidence>
<accession>A0A7X6M652</accession>
<dbReference type="InterPro" id="IPR000524">
    <property type="entry name" value="Tscrpt_reg_HTH_GntR"/>
</dbReference>
<dbReference type="Proteomes" id="UP000523447">
    <property type="component" value="Unassembled WGS sequence"/>
</dbReference>
<dbReference type="Pfam" id="PF00392">
    <property type="entry name" value="GntR"/>
    <property type="match status" value="1"/>
</dbReference>
<evidence type="ECO:0000256" key="3">
    <source>
        <dbReference type="ARBA" id="ARBA00023125"/>
    </source>
</evidence>
<dbReference type="GO" id="GO:0003700">
    <property type="term" value="F:DNA-binding transcription factor activity"/>
    <property type="evidence" value="ECO:0007669"/>
    <property type="project" value="InterPro"/>
</dbReference>